<dbReference type="Proteomes" id="UP000887574">
    <property type="component" value="Unplaced"/>
</dbReference>
<dbReference type="WBParaSite" id="jg7760">
    <property type="protein sequence ID" value="jg7760"/>
    <property type="gene ID" value="jg7760"/>
</dbReference>
<name>A0A915EKP3_9BILA</name>
<proteinExistence type="predicted"/>
<accession>A0A915EKP3</accession>
<keyword evidence="1" id="KW-1185">Reference proteome</keyword>
<reference evidence="2" key="1">
    <citation type="submission" date="2022-11" db="UniProtKB">
        <authorList>
            <consortium name="WormBaseParasite"/>
        </authorList>
    </citation>
    <scope>IDENTIFICATION</scope>
</reference>
<organism evidence="1 2">
    <name type="scientific">Ditylenchus dipsaci</name>
    <dbReference type="NCBI Taxonomy" id="166011"/>
    <lineage>
        <taxon>Eukaryota</taxon>
        <taxon>Metazoa</taxon>
        <taxon>Ecdysozoa</taxon>
        <taxon>Nematoda</taxon>
        <taxon>Chromadorea</taxon>
        <taxon>Rhabditida</taxon>
        <taxon>Tylenchina</taxon>
        <taxon>Tylenchomorpha</taxon>
        <taxon>Sphaerularioidea</taxon>
        <taxon>Anguinidae</taxon>
        <taxon>Anguininae</taxon>
        <taxon>Ditylenchus</taxon>
    </lineage>
</organism>
<evidence type="ECO:0000313" key="2">
    <source>
        <dbReference type="WBParaSite" id="jg7760"/>
    </source>
</evidence>
<protein>
    <submittedName>
        <fullName evidence="2">Uncharacterized protein</fullName>
    </submittedName>
</protein>
<dbReference type="AlphaFoldDB" id="A0A915EKP3"/>
<evidence type="ECO:0000313" key="1">
    <source>
        <dbReference type="Proteomes" id="UP000887574"/>
    </source>
</evidence>
<sequence length="150" mass="16946">MALNVDGQWLARVLDRVEQNNREIQGQLTKTNRGKECLVVNGYEYKKEKSSAEEKLRVSDRREVIATVKKSAVTGFGSSANAIVSSAKGNSSDFELLSLPTNRALQDKVQQKKKPIGANSVDRVVNEIVWLDYFVQTERGDIFLRHDSRY</sequence>